<dbReference type="InterPro" id="IPR036250">
    <property type="entry name" value="AcylCo_DH-like_C"/>
</dbReference>
<dbReference type="FunFam" id="2.40.110.10:FF:000002">
    <property type="entry name" value="Acyl-CoA dehydrogenase fadE12"/>
    <property type="match status" value="1"/>
</dbReference>
<evidence type="ECO:0000256" key="1">
    <source>
        <dbReference type="ARBA" id="ARBA00001974"/>
    </source>
</evidence>
<dbReference type="EMBL" id="CH991579">
    <property type="protein sequence ID" value="EDQ84891.1"/>
    <property type="molecule type" value="Genomic_DNA"/>
</dbReference>
<dbReference type="STRING" id="81824.A9VBZ6"/>
<keyword evidence="12" id="KW-1185">Reference proteome</keyword>
<dbReference type="RefSeq" id="XP_001750232.1">
    <property type="nucleotide sequence ID" value="XM_001750180.1"/>
</dbReference>
<organism evidence="11 12">
    <name type="scientific">Monosiga brevicollis</name>
    <name type="common">Choanoflagellate</name>
    <dbReference type="NCBI Taxonomy" id="81824"/>
    <lineage>
        <taxon>Eukaryota</taxon>
        <taxon>Choanoflagellata</taxon>
        <taxon>Craspedida</taxon>
        <taxon>Salpingoecidae</taxon>
        <taxon>Monosiga</taxon>
    </lineage>
</organism>
<dbReference type="OMA" id="MWEYPVA"/>
<dbReference type="PANTHER" id="PTHR48083:SF20">
    <property type="entry name" value="LONG-CHAIN SPECIFIC ACYL-COA DEHYDROGENASE, MITOCHONDRIAL"/>
    <property type="match status" value="1"/>
</dbReference>
<keyword evidence="4 7" id="KW-0274">FAD</keyword>
<dbReference type="InterPro" id="IPR050741">
    <property type="entry name" value="Acyl-CoA_dehydrogenase"/>
</dbReference>
<evidence type="ECO:0000259" key="8">
    <source>
        <dbReference type="Pfam" id="PF00441"/>
    </source>
</evidence>
<dbReference type="InterPro" id="IPR006089">
    <property type="entry name" value="Acyl-CoA_DH_CS"/>
</dbReference>
<dbReference type="FunFam" id="1.10.540.10:FF:000017">
    <property type="entry name" value="long-chain specific acyl-CoA dehydrogenase, mitochondrial"/>
    <property type="match status" value="1"/>
</dbReference>
<dbReference type="InterPro" id="IPR013786">
    <property type="entry name" value="AcylCoA_DH/ox_N"/>
</dbReference>
<dbReference type="FunFam" id="1.20.140.10:FF:000001">
    <property type="entry name" value="Acyl-CoA dehydrogenase"/>
    <property type="match status" value="1"/>
</dbReference>
<gene>
    <name evidence="11" type="ORF">MONBRDRAFT_35315</name>
</gene>
<dbReference type="GO" id="GO:0042758">
    <property type="term" value="P:long-chain fatty acid catabolic process"/>
    <property type="evidence" value="ECO:0000318"/>
    <property type="project" value="GO_Central"/>
</dbReference>
<proteinExistence type="inferred from homology"/>
<feature type="domain" description="Acyl-CoA dehydrogenase/oxidase N-terminal" evidence="10">
    <location>
        <begin position="23"/>
        <end position="133"/>
    </location>
</feature>
<evidence type="ECO:0008006" key="13">
    <source>
        <dbReference type="Google" id="ProtNLM"/>
    </source>
</evidence>
<dbReference type="SUPFAM" id="SSF47203">
    <property type="entry name" value="Acyl-CoA dehydrogenase C-terminal domain-like"/>
    <property type="match status" value="1"/>
</dbReference>
<dbReference type="InterPro" id="IPR009075">
    <property type="entry name" value="AcylCo_DH/oxidase_C"/>
</dbReference>
<reference evidence="11 12" key="1">
    <citation type="journal article" date="2008" name="Nature">
        <title>The genome of the choanoflagellate Monosiga brevicollis and the origin of metazoans.</title>
        <authorList>
            <consortium name="JGI Sequencing"/>
            <person name="King N."/>
            <person name="Westbrook M.J."/>
            <person name="Young S.L."/>
            <person name="Kuo A."/>
            <person name="Abedin M."/>
            <person name="Chapman J."/>
            <person name="Fairclough S."/>
            <person name="Hellsten U."/>
            <person name="Isogai Y."/>
            <person name="Letunic I."/>
            <person name="Marr M."/>
            <person name="Pincus D."/>
            <person name="Putnam N."/>
            <person name="Rokas A."/>
            <person name="Wright K.J."/>
            <person name="Zuzow R."/>
            <person name="Dirks W."/>
            <person name="Good M."/>
            <person name="Goodstein D."/>
            <person name="Lemons D."/>
            <person name="Li W."/>
            <person name="Lyons J.B."/>
            <person name="Morris A."/>
            <person name="Nichols S."/>
            <person name="Richter D.J."/>
            <person name="Salamov A."/>
            <person name="Bork P."/>
            <person name="Lim W.A."/>
            <person name="Manning G."/>
            <person name="Miller W.T."/>
            <person name="McGinnis W."/>
            <person name="Shapiro H."/>
            <person name="Tjian R."/>
            <person name="Grigoriev I.V."/>
            <person name="Rokhsar D."/>
        </authorList>
    </citation>
    <scope>NUCLEOTIDE SEQUENCE [LARGE SCALE GENOMIC DNA]</scope>
    <source>
        <strain evidence="12">MX1 / ATCC 50154</strain>
    </source>
</reference>
<dbReference type="KEGG" id="mbr:MONBRDRAFT_35315"/>
<dbReference type="Gene3D" id="1.20.140.10">
    <property type="entry name" value="Butyryl-CoA Dehydrogenase, subunit A, domain 3"/>
    <property type="match status" value="1"/>
</dbReference>
<dbReference type="GO" id="GO:0005737">
    <property type="term" value="C:cytoplasm"/>
    <property type="evidence" value="ECO:0000318"/>
    <property type="project" value="GO_Central"/>
</dbReference>
<dbReference type="InParanoid" id="A9VBZ6"/>
<evidence type="ECO:0000256" key="6">
    <source>
        <dbReference type="ARBA" id="ARBA00049552"/>
    </source>
</evidence>
<comment type="cofactor">
    <cofactor evidence="1 7">
        <name>FAD</name>
        <dbReference type="ChEBI" id="CHEBI:57692"/>
    </cofactor>
</comment>
<dbReference type="GeneID" id="5895488"/>
<keyword evidence="3 7" id="KW-0285">Flavoprotein</keyword>
<evidence type="ECO:0000256" key="4">
    <source>
        <dbReference type="ARBA" id="ARBA00022827"/>
    </source>
</evidence>
<keyword evidence="5 7" id="KW-0560">Oxidoreductase</keyword>
<dbReference type="Gene3D" id="1.10.540.10">
    <property type="entry name" value="Acyl-CoA dehydrogenase/oxidase, N-terminal domain"/>
    <property type="match status" value="1"/>
</dbReference>
<evidence type="ECO:0000259" key="10">
    <source>
        <dbReference type="Pfam" id="PF02771"/>
    </source>
</evidence>
<dbReference type="GO" id="GO:0050660">
    <property type="term" value="F:flavin adenine dinucleotide binding"/>
    <property type="evidence" value="ECO:0000318"/>
    <property type="project" value="GO_Central"/>
</dbReference>
<dbReference type="AlphaFoldDB" id="A9VBZ6"/>
<dbReference type="InterPro" id="IPR006091">
    <property type="entry name" value="Acyl-CoA_Oxase/DH_mid-dom"/>
</dbReference>
<dbReference type="FunCoup" id="A9VBZ6">
    <property type="interactions" value="122"/>
</dbReference>
<dbReference type="PANTHER" id="PTHR48083">
    <property type="entry name" value="MEDIUM-CHAIN SPECIFIC ACYL-COA DEHYDROGENASE, MITOCHONDRIAL-RELATED"/>
    <property type="match status" value="1"/>
</dbReference>
<sequence length="395" mass="43630">MSMRPEPSMSALLNDVGTRRIFNEDHDMMRESVRKFFENDVVPYHEAWEKEGQVPRAIWEKAGENGLLGIPIPEEYGGPGLDVYGAAIMWEEQAYAGCYGPGYAIHSDIVLPYVLHYGTEEQKHKYLPGACAGTQIAAIGMTEPGAGSDLQGISTTAVKDGDHWVINGSKVFISNGQMCDYVIVVAKTDLEAKRAAHGLSLFLVDAGTAGFTKGANLDKMGLKAQDTSELFFDDCRVPESAILGEVNKGFYYLMSELPQERLLLGVMATAHAEAMYEWTRAYINDRKAFGGTLANLQTVRHTMAELKTSIAVARAFTDQCIQLHAEGRLTQEMASMSKYWCTELEGKVADVCVQLHGGWGYMSEYKISRAFTDARVQRIYGGANEIMKELISRSV</sequence>
<evidence type="ECO:0000256" key="3">
    <source>
        <dbReference type="ARBA" id="ARBA00022630"/>
    </source>
</evidence>
<dbReference type="Pfam" id="PF02771">
    <property type="entry name" value="Acyl-CoA_dh_N"/>
    <property type="match status" value="1"/>
</dbReference>
<dbReference type="PROSITE" id="PS00073">
    <property type="entry name" value="ACYL_COA_DH_2"/>
    <property type="match status" value="1"/>
</dbReference>
<feature type="domain" description="Acyl-CoA oxidase/dehydrogenase middle" evidence="9">
    <location>
        <begin position="138"/>
        <end position="235"/>
    </location>
</feature>
<dbReference type="eggNOG" id="KOG0141">
    <property type="taxonomic scope" value="Eukaryota"/>
</dbReference>
<evidence type="ECO:0000256" key="7">
    <source>
        <dbReference type="RuleBase" id="RU362125"/>
    </source>
</evidence>
<dbReference type="SUPFAM" id="SSF56645">
    <property type="entry name" value="Acyl-CoA dehydrogenase NM domain-like"/>
    <property type="match status" value="1"/>
</dbReference>
<accession>A9VBZ6</accession>
<dbReference type="GO" id="GO:0005739">
    <property type="term" value="C:mitochondrion"/>
    <property type="evidence" value="ECO:0000318"/>
    <property type="project" value="GO_Central"/>
</dbReference>
<dbReference type="GO" id="GO:0033539">
    <property type="term" value="P:fatty acid beta-oxidation using acyl-CoA dehydrogenase"/>
    <property type="evidence" value="ECO:0000318"/>
    <property type="project" value="GO_Central"/>
</dbReference>
<protein>
    <recommendedName>
        <fullName evidence="13">Long-chain-acyl-CoA dehydrogenase</fullName>
    </recommendedName>
</protein>
<evidence type="ECO:0000256" key="2">
    <source>
        <dbReference type="ARBA" id="ARBA00009347"/>
    </source>
</evidence>
<evidence type="ECO:0000259" key="9">
    <source>
        <dbReference type="Pfam" id="PF02770"/>
    </source>
</evidence>
<name>A9VBZ6_MONBE</name>
<dbReference type="GO" id="GO:0019254">
    <property type="term" value="P:carnitine metabolic process, CoA-linked"/>
    <property type="evidence" value="ECO:0000318"/>
    <property type="project" value="GO_Central"/>
</dbReference>
<comment type="similarity">
    <text evidence="2 7">Belongs to the acyl-CoA dehydrogenase family.</text>
</comment>
<comment type="catalytic activity">
    <reaction evidence="6">
        <text>(2S)-2-methylbutanoyl-CoA + oxidized [electron-transfer flavoprotein] + H(+) = (2E)-2-methylbut-2-enoyl-CoA + reduced [electron-transfer flavoprotein]</text>
        <dbReference type="Rhea" id="RHEA:48256"/>
        <dbReference type="Rhea" id="RHEA-COMP:10685"/>
        <dbReference type="Rhea" id="RHEA-COMP:10686"/>
        <dbReference type="ChEBI" id="CHEBI:15378"/>
        <dbReference type="ChEBI" id="CHEBI:57337"/>
        <dbReference type="ChEBI" id="CHEBI:57692"/>
        <dbReference type="ChEBI" id="CHEBI:58307"/>
        <dbReference type="ChEBI" id="CHEBI:88166"/>
    </reaction>
    <physiologicalReaction direction="left-to-right" evidence="6">
        <dbReference type="Rhea" id="RHEA:48257"/>
    </physiologicalReaction>
</comment>
<evidence type="ECO:0000313" key="12">
    <source>
        <dbReference type="Proteomes" id="UP000001357"/>
    </source>
</evidence>
<dbReference type="InterPro" id="IPR037069">
    <property type="entry name" value="AcylCoA_DH/ox_N_sf"/>
</dbReference>
<dbReference type="Gene3D" id="2.40.110.10">
    <property type="entry name" value="Butyryl-CoA Dehydrogenase, subunit A, domain 2"/>
    <property type="match status" value="1"/>
</dbReference>
<feature type="domain" description="Acyl-CoA dehydrogenase/oxidase C-terminal" evidence="8">
    <location>
        <begin position="247"/>
        <end position="394"/>
    </location>
</feature>
<evidence type="ECO:0000313" key="11">
    <source>
        <dbReference type="EMBL" id="EDQ84891.1"/>
    </source>
</evidence>
<dbReference type="Proteomes" id="UP000001357">
    <property type="component" value="Unassembled WGS sequence"/>
</dbReference>
<dbReference type="GO" id="GO:0004466">
    <property type="term" value="F:long-chain fatty acyl-CoA dehydrogenase activity"/>
    <property type="evidence" value="ECO:0000318"/>
    <property type="project" value="GO_Central"/>
</dbReference>
<dbReference type="PROSITE" id="PS00072">
    <property type="entry name" value="ACYL_COA_DH_1"/>
    <property type="match status" value="1"/>
</dbReference>
<dbReference type="Pfam" id="PF02770">
    <property type="entry name" value="Acyl-CoA_dh_M"/>
    <property type="match status" value="1"/>
</dbReference>
<dbReference type="InterPro" id="IPR046373">
    <property type="entry name" value="Acyl-CoA_Oxase/DH_mid-dom_sf"/>
</dbReference>
<dbReference type="Pfam" id="PF00441">
    <property type="entry name" value="Acyl-CoA_dh_1"/>
    <property type="match status" value="1"/>
</dbReference>
<dbReference type="InterPro" id="IPR009100">
    <property type="entry name" value="AcylCoA_DH/oxidase_NM_dom_sf"/>
</dbReference>
<evidence type="ECO:0000256" key="5">
    <source>
        <dbReference type="ARBA" id="ARBA00023002"/>
    </source>
</evidence>